<dbReference type="PIRSF" id="PIRSF037489">
    <property type="entry name" value="UCP037489_NIF3_YqfO"/>
    <property type="match status" value="1"/>
</dbReference>
<feature type="binding site" evidence="6">
    <location>
        <position position="103"/>
    </location>
    <ligand>
        <name>a divalent metal cation</name>
        <dbReference type="ChEBI" id="CHEBI:60240"/>
        <label>1</label>
    </ligand>
</feature>
<organism evidence="7 8">
    <name type="scientific">Sediminibacterium ginsengisoli</name>
    <dbReference type="NCBI Taxonomy" id="413434"/>
    <lineage>
        <taxon>Bacteria</taxon>
        <taxon>Pseudomonadati</taxon>
        <taxon>Bacteroidota</taxon>
        <taxon>Chitinophagia</taxon>
        <taxon>Chitinophagales</taxon>
        <taxon>Chitinophagaceae</taxon>
        <taxon>Sediminibacterium</taxon>
    </lineage>
</organism>
<evidence type="ECO:0000313" key="8">
    <source>
        <dbReference type="Proteomes" id="UP000190888"/>
    </source>
</evidence>
<dbReference type="Proteomes" id="UP000190888">
    <property type="component" value="Unassembled WGS sequence"/>
</dbReference>
<dbReference type="FunFam" id="3.30.70.120:FF:000006">
    <property type="entry name" value="GTP cyclohydrolase 1 type 2 homolog"/>
    <property type="match status" value="1"/>
</dbReference>
<evidence type="ECO:0000256" key="6">
    <source>
        <dbReference type="PIRSR" id="PIRSR602678-1"/>
    </source>
</evidence>
<dbReference type="InterPro" id="IPR015867">
    <property type="entry name" value="N-reg_PII/ATP_PRibTrfase_C"/>
</dbReference>
<protein>
    <recommendedName>
        <fullName evidence="3 5">GTP cyclohydrolase 1 type 2 homolog</fullName>
    </recommendedName>
</protein>
<feature type="binding site" evidence="6">
    <location>
        <position position="64"/>
    </location>
    <ligand>
        <name>a divalent metal cation</name>
        <dbReference type="ChEBI" id="CHEBI:60240"/>
        <label>2</label>
    </ligand>
</feature>
<dbReference type="STRING" id="413434.SAMN04488132_10424"/>
<evidence type="ECO:0000313" key="7">
    <source>
        <dbReference type="EMBL" id="SJZ72443.1"/>
    </source>
</evidence>
<dbReference type="Pfam" id="PF01784">
    <property type="entry name" value="DUF34_NIF3"/>
    <property type="match status" value="1"/>
</dbReference>
<gene>
    <name evidence="7" type="ORF">SAMN04488132_10424</name>
</gene>
<comment type="subunit">
    <text evidence="2">Homohexamer.</text>
</comment>
<dbReference type="RefSeq" id="WP_078831015.1">
    <property type="nucleotide sequence ID" value="NZ_FUWH01000004.1"/>
</dbReference>
<feature type="binding site" evidence="6">
    <location>
        <position position="331"/>
    </location>
    <ligand>
        <name>a divalent metal cation</name>
        <dbReference type="ChEBI" id="CHEBI:60240"/>
        <label>1</label>
    </ligand>
</feature>
<dbReference type="GO" id="GO:0005737">
    <property type="term" value="C:cytoplasm"/>
    <property type="evidence" value="ECO:0007669"/>
    <property type="project" value="TreeGrafter"/>
</dbReference>
<keyword evidence="4 5" id="KW-0479">Metal-binding</keyword>
<proteinExistence type="inferred from homology"/>
<evidence type="ECO:0000256" key="1">
    <source>
        <dbReference type="ARBA" id="ARBA00006964"/>
    </source>
</evidence>
<sequence length="366" mass="40138">MKIKDVIAVLEQVAPPAYQESYDNAGLLTGNAMQECTGILCTLDVTEAVIAEAVERGCNMVVAHHPVIFGGLKKITGRNYVERTVIAAIKRDVAIYAIHTNLDNVLDGVNSRIADRLGLTERRILQPKSGILMKLYTFVPLAQAGQVRDALFKAGAGSIGEYSECSFNTEGTGTFRGSEQTNPFVGTPGVRHQEAEVKIEVIFPVYRQNGIVQALTEAHPYEEPAFDIVTLSNDYQQVGSGIIAELPEEMEETGFLHMLKTAFQLQVIRHTPLTGRKIRKVALCGGAGSFLTARAMAAGADIYITSDVKYHEFFDAEGRMVIADIGHWESEQFTVELLIDILQAKFLTFAVLKSAIKTNPVHYFLG</sequence>
<feature type="binding site" evidence="6">
    <location>
        <position position="65"/>
    </location>
    <ligand>
        <name>a divalent metal cation</name>
        <dbReference type="ChEBI" id="CHEBI:60240"/>
        <label>1</label>
    </ligand>
</feature>
<evidence type="ECO:0000256" key="3">
    <source>
        <dbReference type="ARBA" id="ARBA00022112"/>
    </source>
</evidence>
<evidence type="ECO:0000256" key="2">
    <source>
        <dbReference type="ARBA" id="ARBA00011643"/>
    </source>
</evidence>
<dbReference type="InterPro" id="IPR002678">
    <property type="entry name" value="DUF34/NIF3"/>
</dbReference>
<dbReference type="PANTHER" id="PTHR13799:SF14">
    <property type="entry name" value="GTP CYCLOHYDROLASE 1 TYPE 2 HOMOLOG"/>
    <property type="match status" value="1"/>
</dbReference>
<dbReference type="InterPro" id="IPR017221">
    <property type="entry name" value="DUF34/NIF3_bac"/>
</dbReference>
<dbReference type="AlphaFoldDB" id="A0A1T4MZI9"/>
<dbReference type="PANTHER" id="PTHR13799">
    <property type="entry name" value="NGG1 INTERACTING FACTOR 3"/>
    <property type="match status" value="1"/>
</dbReference>
<accession>A0A1T4MZI9</accession>
<dbReference type="OrthoDB" id="9792792at2"/>
<dbReference type="SUPFAM" id="SSF102705">
    <property type="entry name" value="NIF3 (NGG1p interacting factor 3)-like"/>
    <property type="match status" value="1"/>
</dbReference>
<name>A0A1T4MZI9_9BACT</name>
<evidence type="ECO:0000256" key="4">
    <source>
        <dbReference type="ARBA" id="ARBA00022723"/>
    </source>
</evidence>
<comment type="similarity">
    <text evidence="1 5">Belongs to the GTP cyclohydrolase I type 2/NIF3 family.</text>
</comment>
<reference evidence="7 8" key="1">
    <citation type="submission" date="2017-02" db="EMBL/GenBank/DDBJ databases">
        <authorList>
            <person name="Peterson S.W."/>
        </authorList>
    </citation>
    <scope>NUCLEOTIDE SEQUENCE [LARGE SCALE GENOMIC DNA]</scope>
    <source>
        <strain evidence="7 8">DSM 22335</strain>
    </source>
</reference>
<feature type="binding site" evidence="6">
    <location>
        <position position="327"/>
    </location>
    <ligand>
        <name>a divalent metal cation</name>
        <dbReference type="ChEBI" id="CHEBI:60240"/>
        <label>1</label>
    </ligand>
</feature>
<dbReference type="FunFam" id="3.40.1390.30:FF:000001">
    <property type="entry name" value="GTP cyclohydrolase 1 type 2"/>
    <property type="match status" value="1"/>
</dbReference>
<keyword evidence="8" id="KW-1185">Reference proteome</keyword>
<dbReference type="NCBIfam" id="TIGR00486">
    <property type="entry name" value="YbgI_SA1388"/>
    <property type="match status" value="1"/>
</dbReference>
<dbReference type="InterPro" id="IPR036069">
    <property type="entry name" value="DUF34/NIF3_sf"/>
</dbReference>
<evidence type="ECO:0000256" key="5">
    <source>
        <dbReference type="PIRNR" id="PIRNR037489"/>
    </source>
</evidence>
<dbReference type="Gene3D" id="3.40.1390.30">
    <property type="entry name" value="NIF3 (NGG1p interacting factor 3)-like"/>
    <property type="match status" value="1"/>
</dbReference>
<dbReference type="EMBL" id="FUWH01000004">
    <property type="protein sequence ID" value="SJZ72443.1"/>
    <property type="molecule type" value="Genomic_DNA"/>
</dbReference>
<dbReference type="GO" id="GO:0046872">
    <property type="term" value="F:metal ion binding"/>
    <property type="evidence" value="ECO:0007669"/>
    <property type="project" value="UniProtKB-UniRule"/>
</dbReference>
<dbReference type="Gene3D" id="3.30.70.120">
    <property type="match status" value="1"/>
</dbReference>